<dbReference type="InterPro" id="IPR050879">
    <property type="entry name" value="Acyltransferase_3"/>
</dbReference>
<feature type="transmembrane region" description="Helical" evidence="2">
    <location>
        <begin position="146"/>
        <end position="164"/>
    </location>
</feature>
<dbReference type="PANTHER" id="PTHR23028:SF53">
    <property type="entry name" value="ACYL_TRANSF_3 DOMAIN-CONTAINING PROTEIN"/>
    <property type="match status" value="1"/>
</dbReference>
<feature type="region of interest" description="Disordered" evidence="1">
    <location>
        <begin position="368"/>
        <end position="431"/>
    </location>
</feature>
<reference evidence="4 5" key="1">
    <citation type="submission" date="2021-01" db="EMBL/GenBank/DDBJ databases">
        <title>WGS of actinomycetes isolated from Thailand.</title>
        <authorList>
            <person name="Thawai C."/>
        </authorList>
    </citation>
    <scope>NUCLEOTIDE SEQUENCE [LARGE SCALE GENOMIC DNA]</scope>
    <source>
        <strain evidence="4 5">CA1R205</strain>
    </source>
</reference>
<keyword evidence="5" id="KW-1185">Reference proteome</keyword>
<name>A0ABS1NJL5_9ACTN</name>
<feature type="transmembrane region" description="Helical" evidence="2">
    <location>
        <begin position="244"/>
        <end position="262"/>
    </location>
</feature>
<evidence type="ECO:0000259" key="3">
    <source>
        <dbReference type="Pfam" id="PF01757"/>
    </source>
</evidence>
<feature type="transmembrane region" description="Helical" evidence="2">
    <location>
        <begin position="335"/>
        <end position="356"/>
    </location>
</feature>
<feature type="transmembrane region" description="Helical" evidence="2">
    <location>
        <begin position="268"/>
        <end position="287"/>
    </location>
</feature>
<feature type="transmembrane region" description="Helical" evidence="2">
    <location>
        <begin position="94"/>
        <end position="115"/>
    </location>
</feature>
<keyword evidence="2" id="KW-0472">Membrane</keyword>
<evidence type="ECO:0000313" key="4">
    <source>
        <dbReference type="EMBL" id="MBL1100302.1"/>
    </source>
</evidence>
<feature type="transmembrane region" description="Helical" evidence="2">
    <location>
        <begin position="50"/>
        <end position="73"/>
    </location>
</feature>
<feature type="compositionally biased region" description="Basic and acidic residues" evidence="1">
    <location>
        <begin position="400"/>
        <end position="420"/>
    </location>
</feature>
<dbReference type="RefSeq" id="WP_201878108.1">
    <property type="nucleotide sequence ID" value="NZ_JAERRF010000018.1"/>
</dbReference>
<sequence length="431" mass="47609">MASALPHPDRLPSLTGYRFLLACAVLFGHVLTLGRLFADEAIYEAADRSHMLSAAAVSTFFMLSGFVLTWTLRPDDTAGRFWRRRFVKIFPNHAVTWTLMLVLLMATGTATLLPVPDPAIDEALKNLFLVHTWAPDMADFSSVNPVTWSISCEAFFYLLFPFLIRPLNALPARRIWPGIGLIAALILATPAMVTLVTDEAAAGSWTPLSMERWWLIYFFPPVRLLEFLLGMLLALAVRTGRWPALRLRWPLLVLIGLFVAQPRLPDEYVWGAATCLPLAAVIAALAGRDIDRRPTWLALRGLVVLGEASFALYMIHFPILYAIRLLLGERTFGTLAATAIALGVATVCVLASLLLWRTVELPMMRRYSRPRSRPAHQATATGGAAMDHTTPGHGVTGHVTTDHVTTDDDTMERGRADRGRAGRAPQQDPLP</sequence>
<proteinExistence type="predicted"/>
<feature type="transmembrane region" description="Helical" evidence="2">
    <location>
        <begin position="299"/>
        <end position="323"/>
    </location>
</feature>
<comment type="caution">
    <text evidence="4">The sequence shown here is derived from an EMBL/GenBank/DDBJ whole genome shotgun (WGS) entry which is preliminary data.</text>
</comment>
<feature type="compositionally biased region" description="Low complexity" evidence="1">
    <location>
        <begin position="387"/>
        <end position="399"/>
    </location>
</feature>
<gene>
    <name evidence="4" type="ORF">JK363_27235</name>
</gene>
<protein>
    <submittedName>
        <fullName evidence="4">Acyltransferase</fullName>
    </submittedName>
</protein>
<evidence type="ECO:0000256" key="1">
    <source>
        <dbReference type="SAM" id="MobiDB-lite"/>
    </source>
</evidence>
<evidence type="ECO:0000313" key="5">
    <source>
        <dbReference type="Proteomes" id="UP000634229"/>
    </source>
</evidence>
<evidence type="ECO:0000256" key="2">
    <source>
        <dbReference type="SAM" id="Phobius"/>
    </source>
</evidence>
<keyword evidence="2" id="KW-0812">Transmembrane</keyword>
<dbReference type="InterPro" id="IPR002656">
    <property type="entry name" value="Acyl_transf_3_dom"/>
</dbReference>
<dbReference type="PANTHER" id="PTHR23028">
    <property type="entry name" value="ACETYLTRANSFERASE"/>
    <property type="match status" value="1"/>
</dbReference>
<feature type="transmembrane region" description="Helical" evidence="2">
    <location>
        <begin position="19"/>
        <end position="38"/>
    </location>
</feature>
<feature type="transmembrane region" description="Helical" evidence="2">
    <location>
        <begin position="176"/>
        <end position="196"/>
    </location>
</feature>
<dbReference type="GO" id="GO:0016746">
    <property type="term" value="F:acyltransferase activity"/>
    <property type="evidence" value="ECO:0007669"/>
    <property type="project" value="UniProtKB-KW"/>
</dbReference>
<keyword evidence="2" id="KW-1133">Transmembrane helix</keyword>
<dbReference type="Proteomes" id="UP000634229">
    <property type="component" value="Unassembled WGS sequence"/>
</dbReference>
<dbReference type="Pfam" id="PF01757">
    <property type="entry name" value="Acyl_transf_3"/>
    <property type="match status" value="1"/>
</dbReference>
<keyword evidence="4" id="KW-0012">Acyltransferase</keyword>
<organism evidence="4 5">
    <name type="scientific">Streptomyces coffeae</name>
    <dbReference type="NCBI Taxonomy" id="621382"/>
    <lineage>
        <taxon>Bacteria</taxon>
        <taxon>Bacillati</taxon>
        <taxon>Actinomycetota</taxon>
        <taxon>Actinomycetes</taxon>
        <taxon>Kitasatosporales</taxon>
        <taxon>Streptomycetaceae</taxon>
        <taxon>Streptomyces</taxon>
    </lineage>
</organism>
<feature type="domain" description="Acyltransferase 3" evidence="3">
    <location>
        <begin position="13"/>
        <end position="350"/>
    </location>
</feature>
<accession>A0ABS1NJL5</accession>
<keyword evidence="4" id="KW-0808">Transferase</keyword>
<feature type="transmembrane region" description="Helical" evidence="2">
    <location>
        <begin position="216"/>
        <end position="237"/>
    </location>
</feature>
<dbReference type="EMBL" id="JAERRF010000018">
    <property type="protein sequence ID" value="MBL1100302.1"/>
    <property type="molecule type" value="Genomic_DNA"/>
</dbReference>